<reference evidence="1 2" key="1">
    <citation type="submission" date="2019-03" db="EMBL/GenBank/DDBJ databases">
        <title>Three New Species of Nocardioides, Nocardioides euryhalodurans sp. nov., Nocardioides seonyuensis sp. nov. and Nocardioides eburneoflavus sp. nov. Iolated from Soil.</title>
        <authorList>
            <person name="Roh S.G."/>
            <person name="Lee C."/>
            <person name="Kim M.-K."/>
            <person name="Kim S.B."/>
        </authorList>
    </citation>
    <scope>NUCLEOTIDE SEQUENCE [LARGE SCALE GENOMIC DNA]</scope>
    <source>
        <strain evidence="1 2">MMS17-SY207-3</strain>
    </source>
</reference>
<name>A0A4P7IHF4_9ACTN</name>
<dbReference type="EMBL" id="CP038436">
    <property type="protein sequence ID" value="QBX56725.1"/>
    <property type="molecule type" value="Genomic_DNA"/>
</dbReference>
<protein>
    <submittedName>
        <fullName evidence="1">Uncharacterized protein</fullName>
    </submittedName>
</protein>
<organism evidence="1 2">
    <name type="scientific">Nocardioides seonyuensis</name>
    <dbReference type="NCBI Taxonomy" id="2518371"/>
    <lineage>
        <taxon>Bacteria</taxon>
        <taxon>Bacillati</taxon>
        <taxon>Actinomycetota</taxon>
        <taxon>Actinomycetes</taxon>
        <taxon>Propionibacteriales</taxon>
        <taxon>Nocardioidaceae</taxon>
        <taxon>Nocardioides</taxon>
    </lineage>
</organism>
<dbReference type="KEGG" id="nsn:EXE58_15515"/>
<dbReference type="RefSeq" id="WP_135268710.1">
    <property type="nucleotide sequence ID" value="NZ_CP038436.1"/>
</dbReference>
<dbReference type="Proteomes" id="UP000294853">
    <property type="component" value="Chromosome"/>
</dbReference>
<evidence type="ECO:0000313" key="1">
    <source>
        <dbReference type="EMBL" id="QBX56725.1"/>
    </source>
</evidence>
<sequence>MAEPGTEPGTGQVRICLVGCSGLLGDIISDAVSRDGGIDVVASVAGPAGLADLADTGPGLADIDLVVWNCSDESQASRWLERTRPYPRILAAVEDGRHAALWELAPQRTALGLLSPRLLTEVIRRRATPAS</sequence>
<dbReference type="OrthoDB" id="5193217at2"/>
<gene>
    <name evidence="1" type="ORF">EXE58_15515</name>
</gene>
<accession>A0A4P7IHF4</accession>
<keyword evidence="2" id="KW-1185">Reference proteome</keyword>
<evidence type="ECO:0000313" key="2">
    <source>
        <dbReference type="Proteomes" id="UP000294853"/>
    </source>
</evidence>
<proteinExistence type="predicted"/>
<dbReference type="AlphaFoldDB" id="A0A4P7IHF4"/>